<sequence>MSAILAYAGSSSIHVISDAASTEDDGTVGSIKSKILRMHAFPAVRDVRAGALALLVFPMGGAARLRQL</sequence>
<dbReference type="RefSeq" id="WP_269281837.1">
    <property type="nucleotide sequence ID" value="NZ_JAPVOI010000004.1"/>
</dbReference>
<comment type="caution">
    <text evidence="1">The sequence shown here is derived from an EMBL/GenBank/DDBJ whole genome shotgun (WGS) entry which is preliminary data.</text>
</comment>
<organism evidence="1 2">
    <name type="scientific">Sinorhizobium psoraleae</name>
    <dbReference type="NCBI Taxonomy" id="520838"/>
    <lineage>
        <taxon>Bacteria</taxon>
        <taxon>Pseudomonadati</taxon>
        <taxon>Pseudomonadota</taxon>
        <taxon>Alphaproteobacteria</taxon>
        <taxon>Hyphomicrobiales</taxon>
        <taxon>Rhizobiaceae</taxon>
        <taxon>Sinorhizobium/Ensifer group</taxon>
        <taxon>Sinorhizobium</taxon>
    </lineage>
</organism>
<name>A0ABT4KI95_9HYPH</name>
<gene>
    <name evidence="1" type="ORF">O3W52_16915</name>
</gene>
<evidence type="ECO:0000313" key="1">
    <source>
        <dbReference type="EMBL" id="MCZ4091691.1"/>
    </source>
</evidence>
<evidence type="ECO:0000313" key="2">
    <source>
        <dbReference type="Proteomes" id="UP001079430"/>
    </source>
</evidence>
<accession>A0ABT4KI95</accession>
<reference evidence="1" key="1">
    <citation type="submission" date="2022-10" db="EMBL/GenBank/DDBJ databases">
        <title>Whole genome sequencing of three plant growth promoting bacteria isolated from Vachellia tortilis subsp. raddiana in Morocco.</title>
        <authorList>
            <person name="Hnini M."/>
            <person name="Zouagui R."/>
            <person name="Zouagui H."/>
            <person name="Chemao Elfihri M.-W."/>
            <person name="Ibrahimi A."/>
            <person name="Sbabou L."/>
            <person name="Aurag J."/>
        </authorList>
    </citation>
    <scope>NUCLEOTIDE SEQUENCE</scope>
    <source>
        <strain evidence="1">LMR678</strain>
    </source>
</reference>
<dbReference type="EMBL" id="JAPVOI010000004">
    <property type="protein sequence ID" value="MCZ4091691.1"/>
    <property type="molecule type" value="Genomic_DNA"/>
</dbReference>
<keyword evidence="2" id="KW-1185">Reference proteome</keyword>
<dbReference type="Proteomes" id="UP001079430">
    <property type="component" value="Unassembled WGS sequence"/>
</dbReference>
<proteinExistence type="predicted"/>
<protein>
    <submittedName>
        <fullName evidence="1">Uncharacterized protein</fullName>
    </submittedName>
</protein>